<evidence type="ECO:0000313" key="3">
    <source>
        <dbReference type="Proteomes" id="UP000269721"/>
    </source>
</evidence>
<dbReference type="AlphaFoldDB" id="A0A4P9VZD6"/>
<dbReference type="Proteomes" id="UP000269721">
    <property type="component" value="Unassembled WGS sequence"/>
</dbReference>
<feature type="region of interest" description="Disordered" evidence="1">
    <location>
        <begin position="27"/>
        <end position="124"/>
    </location>
</feature>
<sequence length="189" mass="21136">MPSATTPPSPFQKVKAWFSRLKTKCFRSTHPRPNYAPAPATMPHPQPRSPQRTTHSLQTLPRTAHTLDPTDLPFLLTRRPTTSARRIEIPPQLVTVPQPGHQPPDADADSKAPASPLDQAPTSPLDKYLHHRQCLRSDDPLDASLTSLTNTFLRMQESQKRARLARQASSLPRPQPEADSDAAREIRRT</sequence>
<accession>A0A4P9VZD6</accession>
<evidence type="ECO:0000256" key="1">
    <source>
        <dbReference type="SAM" id="MobiDB-lite"/>
    </source>
</evidence>
<protein>
    <submittedName>
        <fullName evidence="2">Uncharacterized protein</fullName>
    </submittedName>
</protein>
<feature type="region of interest" description="Disordered" evidence="1">
    <location>
        <begin position="156"/>
        <end position="189"/>
    </location>
</feature>
<name>A0A4P9VZD6_9FUNG</name>
<proteinExistence type="predicted"/>
<feature type="compositionally biased region" description="Low complexity" evidence="1">
    <location>
        <begin position="66"/>
        <end position="77"/>
    </location>
</feature>
<dbReference type="EMBL" id="ML000907">
    <property type="protein sequence ID" value="RKO83728.1"/>
    <property type="molecule type" value="Genomic_DNA"/>
</dbReference>
<feature type="compositionally biased region" description="Polar residues" evidence="1">
    <location>
        <begin position="49"/>
        <end position="61"/>
    </location>
</feature>
<keyword evidence="3" id="KW-1185">Reference proteome</keyword>
<feature type="non-terminal residue" evidence="2">
    <location>
        <position position="189"/>
    </location>
</feature>
<gene>
    <name evidence="2" type="ORF">BDK51DRAFT_30088</name>
</gene>
<organism evidence="2 3">
    <name type="scientific">Blyttiomyces helicus</name>
    <dbReference type="NCBI Taxonomy" id="388810"/>
    <lineage>
        <taxon>Eukaryota</taxon>
        <taxon>Fungi</taxon>
        <taxon>Fungi incertae sedis</taxon>
        <taxon>Chytridiomycota</taxon>
        <taxon>Chytridiomycota incertae sedis</taxon>
        <taxon>Chytridiomycetes</taxon>
        <taxon>Chytridiomycetes incertae sedis</taxon>
        <taxon>Blyttiomyces</taxon>
    </lineage>
</organism>
<reference evidence="3" key="1">
    <citation type="journal article" date="2018" name="Nat. Microbiol.">
        <title>Leveraging single-cell genomics to expand the fungal tree of life.</title>
        <authorList>
            <person name="Ahrendt S.R."/>
            <person name="Quandt C.A."/>
            <person name="Ciobanu D."/>
            <person name="Clum A."/>
            <person name="Salamov A."/>
            <person name="Andreopoulos B."/>
            <person name="Cheng J.F."/>
            <person name="Woyke T."/>
            <person name="Pelin A."/>
            <person name="Henrissat B."/>
            <person name="Reynolds N.K."/>
            <person name="Benny G.L."/>
            <person name="Smith M.E."/>
            <person name="James T.Y."/>
            <person name="Grigoriev I.V."/>
        </authorList>
    </citation>
    <scope>NUCLEOTIDE SEQUENCE [LARGE SCALE GENOMIC DNA]</scope>
</reference>
<feature type="compositionally biased region" description="Pro residues" evidence="1">
    <location>
        <begin position="34"/>
        <end position="48"/>
    </location>
</feature>
<evidence type="ECO:0000313" key="2">
    <source>
        <dbReference type="EMBL" id="RKO83728.1"/>
    </source>
</evidence>